<dbReference type="InterPro" id="IPR010345">
    <property type="entry name" value="IL-17_fam"/>
</dbReference>
<reference evidence="7 8" key="1">
    <citation type="journal article" date="2024" name="Genome Biol. Evol.">
        <title>Chromosome-level genome assembly of the viviparous eelpout Zoarces viviparus.</title>
        <authorList>
            <person name="Fuhrmann N."/>
            <person name="Brasseur M.V."/>
            <person name="Bakowski C.E."/>
            <person name="Podsiadlowski L."/>
            <person name="Prost S."/>
            <person name="Krehenwinkel H."/>
            <person name="Mayer C."/>
        </authorList>
    </citation>
    <scope>NUCLEOTIDE SEQUENCE [LARGE SCALE GENOMIC DNA]</scope>
    <source>
        <strain evidence="7">NO-MEL_2022_Ind0_liver</strain>
    </source>
</reference>
<dbReference type="EMBL" id="JBCEZU010000001">
    <property type="protein sequence ID" value="KAK9542270.1"/>
    <property type="molecule type" value="Genomic_DNA"/>
</dbReference>
<dbReference type="Proteomes" id="UP001488805">
    <property type="component" value="Unassembled WGS sequence"/>
</dbReference>
<evidence type="ECO:0000256" key="4">
    <source>
        <dbReference type="ARBA" id="ARBA00022525"/>
    </source>
</evidence>
<evidence type="ECO:0000256" key="2">
    <source>
        <dbReference type="ARBA" id="ARBA00007236"/>
    </source>
</evidence>
<name>A0AAW1G4M7_ZOAVI</name>
<dbReference type="GO" id="GO:0005125">
    <property type="term" value="F:cytokine activity"/>
    <property type="evidence" value="ECO:0007669"/>
    <property type="project" value="UniProtKB-KW"/>
</dbReference>
<keyword evidence="8" id="KW-1185">Reference proteome</keyword>
<dbReference type="InterPro" id="IPR029034">
    <property type="entry name" value="Cystine-knot_cytokine"/>
</dbReference>
<evidence type="ECO:0008006" key="9">
    <source>
        <dbReference type="Google" id="ProtNLM"/>
    </source>
</evidence>
<dbReference type="InterPro" id="IPR020440">
    <property type="entry name" value="IL-17_chr"/>
</dbReference>
<dbReference type="SUPFAM" id="SSF57501">
    <property type="entry name" value="Cystine-knot cytokines"/>
    <property type="match status" value="1"/>
</dbReference>
<organism evidence="7 8">
    <name type="scientific">Zoarces viviparus</name>
    <name type="common">Viviparous eelpout</name>
    <name type="synonym">Blennius viviparus</name>
    <dbReference type="NCBI Taxonomy" id="48416"/>
    <lineage>
        <taxon>Eukaryota</taxon>
        <taxon>Metazoa</taxon>
        <taxon>Chordata</taxon>
        <taxon>Craniata</taxon>
        <taxon>Vertebrata</taxon>
        <taxon>Euteleostomi</taxon>
        <taxon>Actinopterygii</taxon>
        <taxon>Neopterygii</taxon>
        <taxon>Teleostei</taxon>
        <taxon>Neoteleostei</taxon>
        <taxon>Acanthomorphata</taxon>
        <taxon>Eupercaria</taxon>
        <taxon>Perciformes</taxon>
        <taxon>Cottioidei</taxon>
        <taxon>Zoarcales</taxon>
        <taxon>Zoarcidae</taxon>
        <taxon>Zoarcinae</taxon>
        <taxon>Zoarces</taxon>
    </lineage>
</organism>
<proteinExistence type="inferred from homology"/>
<dbReference type="PRINTS" id="PR01932">
    <property type="entry name" value="INTRLEUKIN17"/>
</dbReference>
<feature type="chain" id="PRO_5043351401" description="Interleukin 17C" evidence="6">
    <location>
        <begin position="26"/>
        <end position="171"/>
    </location>
</feature>
<evidence type="ECO:0000313" key="8">
    <source>
        <dbReference type="Proteomes" id="UP001488805"/>
    </source>
</evidence>
<keyword evidence="3" id="KW-0202">Cytokine</keyword>
<comment type="subcellular location">
    <subcellularLocation>
        <location evidence="1">Secreted</location>
    </subcellularLocation>
</comment>
<gene>
    <name evidence="7" type="ORF">VZT92_000145</name>
</gene>
<comment type="similarity">
    <text evidence="2">Belongs to the IL-17 family.</text>
</comment>
<comment type="caution">
    <text evidence="7">The sequence shown here is derived from an EMBL/GenBank/DDBJ whole genome shotgun (WGS) entry which is preliminary data.</text>
</comment>
<dbReference type="GO" id="GO:0005615">
    <property type="term" value="C:extracellular space"/>
    <property type="evidence" value="ECO:0007669"/>
    <property type="project" value="UniProtKB-KW"/>
</dbReference>
<feature type="signal peptide" evidence="6">
    <location>
        <begin position="1"/>
        <end position="25"/>
    </location>
</feature>
<accession>A0AAW1G4M7</accession>
<sequence>MTRLVILQMISLLIFNDQISSPAAAGRSSRCVGVDQVKNTADRFQRRHWGRLSFLQSTQDTRTCAQTVAEMRGDLSNRSLSPWKYSLNKEDNRIPYKISFAECLCDGCIINQREDMRYNSVPVFASLMVMRKTPCPRDPNKFVVSKDVIKVPVGCTCAVPKYTTLSKKLPS</sequence>
<dbReference type="Pfam" id="PF06083">
    <property type="entry name" value="IL17"/>
    <property type="match status" value="1"/>
</dbReference>
<keyword evidence="4" id="KW-0964">Secreted</keyword>
<dbReference type="GO" id="GO:0006954">
    <property type="term" value="P:inflammatory response"/>
    <property type="evidence" value="ECO:0007669"/>
    <property type="project" value="InterPro"/>
</dbReference>
<dbReference type="AlphaFoldDB" id="A0AAW1G4M7"/>
<evidence type="ECO:0000256" key="3">
    <source>
        <dbReference type="ARBA" id="ARBA00022514"/>
    </source>
</evidence>
<protein>
    <recommendedName>
        <fullName evidence="9">Interleukin 17C</fullName>
    </recommendedName>
</protein>
<dbReference type="Gene3D" id="2.10.90.10">
    <property type="entry name" value="Cystine-knot cytokines"/>
    <property type="match status" value="1"/>
</dbReference>
<evidence type="ECO:0000256" key="1">
    <source>
        <dbReference type="ARBA" id="ARBA00004613"/>
    </source>
</evidence>
<evidence type="ECO:0000256" key="6">
    <source>
        <dbReference type="SAM" id="SignalP"/>
    </source>
</evidence>
<evidence type="ECO:0000313" key="7">
    <source>
        <dbReference type="EMBL" id="KAK9542270.1"/>
    </source>
</evidence>
<evidence type="ECO:0000256" key="5">
    <source>
        <dbReference type="ARBA" id="ARBA00022729"/>
    </source>
</evidence>
<keyword evidence="5 6" id="KW-0732">Signal</keyword>